<dbReference type="Proteomes" id="UP000838756">
    <property type="component" value="Unassembled WGS sequence"/>
</dbReference>
<proteinExistence type="predicted"/>
<accession>A0A8S4RV97</accession>
<dbReference type="AlphaFoldDB" id="A0A8S4RV97"/>
<organism evidence="2 3">
    <name type="scientific">Pararge aegeria aegeria</name>
    <dbReference type="NCBI Taxonomy" id="348720"/>
    <lineage>
        <taxon>Eukaryota</taxon>
        <taxon>Metazoa</taxon>
        <taxon>Ecdysozoa</taxon>
        <taxon>Arthropoda</taxon>
        <taxon>Hexapoda</taxon>
        <taxon>Insecta</taxon>
        <taxon>Pterygota</taxon>
        <taxon>Neoptera</taxon>
        <taxon>Endopterygota</taxon>
        <taxon>Lepidoptera</taxon>
        <taxon>Glossata</taxon>
        <taxon>Ditrysia</taxon>
        <taxon>Papilionoidea</taxon>
        <taxon>Nymphalidae</taxon>
        <taxon>Satyrinae</taxon>
        <taxon>Satyrini</taxon>
        <taxon>Parargina</taxon>
        <taxon>Pararge</taxon>
    </lineage>
</organism>
<gene>
    <name evidence="2" type="primary">jg3924</name>
    <name evidence="2" type="ORF">PAEG_LOCUS18015</name>
</gene>
<dbReference type="EMBL" id="CAKXAJ010025582">
    <property type="protein sequence ID" value="CAH2241589.1"/>
    <property type="molecule type" value="Genomic_DNA"/>
</dbReference>
<evidence type="ECO:0000313" key="3">
    <source>
        <dbReference type="Proteomes" id="UP000838756"/>
    </source>
</evidence>
<sequence>MSDGRDSPSHSGLRDRVSFFERVWSRRNKTDAVDSTSVTTDVSEIERKIEQHKRQPESPKIDVKLKHTRDTQSPSKSYETSFPNLKLRHVDFEESETEKIEHQVDEGDLASGVRFVKFERVTVKRSLDHGRTLEGEDRPDSPQHEWYSEYKHHALHTAPRKDYLRSKSEYDSHIAEIRGKNEKSKFLQCARSPSQKPTP</sequence>
<feature type="compositionally biased region" description="Basic and acidic residues" evidence="1">
    <location>
        <begin position="48"/>
        <end position="70"/>
    </location>
</feature>
<protein>
    <submittedName>
        <fullName evidence="2">Jg3924 protein</fullName>
    </submittedName>
</protein>
<feature type="compositionally biased region" description="Polar residues" evidence="1">
    <location>
        <begin position="71"/>
        <end position="81"/>
    </location>
</feature>
<dbReference type="OrthoDB" id="18740at2759"/>
<evidence type="ECO:0000256" key="1">
    <source>
        <dbReference type="SAM" id="MobiDB-lite"/>
    </source>
</evidence>
<keyword evidence="3" id="KW-1185">Reference proteome</keyword>
<reference evidence="2" key="1">
    <citation type="submission" date="2022-03" db="EMBL/GenBank/DDBJ databases">
        <authorList>
            <person name="Lindestad O."/>
        </authorList>
    </citation>
    <scope>NUCLEOTIDE SEQUENCE</scope>
</reference>
<feature type="region of interest" description="Disordered" evidence="1">
    <location>
        <begin position="48"/>
        <end position="81"/>
    </location>
</feature>
<feature type="region of interest" description="Disordered" evidence="1">
    <location>
        <begin position="126"/>
        <end position="145"/>
    </location>
</feature>
<evidence type="ECO:0000313" key="2">
    <source>
        <dbReference type="EMBL" id="CAH2241589.1"/>
    </source>
</evidence>
<comment type="caution">
    <text evidence="2">The sequence shown here is derived from an EMBL/GenBank/DDBJ whole genome shotgun (WGS) entry which is preliminary data.</text>
</comment>
<name>A0A8S4RV97_9NEOP</name>